<name>A0ABD0ALY8_LIMFE</name>
<feature type="compositionally biased region" description="Basic and acidic residues" evidence="1">
    <location>
        <begin position="95"/>
        <end position="106"/>
    </location>
</feature>
<proteinExistence type="predicted"/>
<evidence type="ECO:0000313" key="3">
    <source>
        <dbReference type="Proteomes" id="UP000653631"/>
    </source>
</evidence>
<dbReference type="AlphaFoldDB" id="A0ABD0ALY8"/>
<reference evidence="2 3" key="1">
    <citation type="submission" date="2021-01" db="EMBL/GenBank/DDBJ databases">
        <title>Development of a method for detection of lactic acid bacteria that cause putrefactive shochu mash.</title>
        <authorList>
            <person name="Takashita H."/>
            <person name="Fujihara E."/>
            <person name="Takayama K."/>
            <person name="Yamamoto H."/>
            <person name="Mizutani M."/>
            <person name="Kajiwara Y."/>
        </authorList>
    </citation>
    <scope>NUCLEOTIDE SEQUENCE [LARGE SCALE GENOMIC DNA]</scope>
    <source>
        <strain evidence="2 3">01-B1</strain>
    </source>
</reference>
<evidence type="ECO:0000256" key="1">
    <source>
        <dbReference type="SAM" id="MobiDB-lite"/>
    </source>
</evidence>
<protein>
    <submittedName>
        <fullName evidence="2">Uncharacterized protein</fullName>
    </submittedName>
</protein>
<sequence>MMAKTVKNTLIVETKMKKFSGSFSSEMNKSSWITDRVKLALKQDSLKDQTITFAGVGRIKNAEDGLTAQKTLNIIPLSNLLILEILFDKVGDKIGTDDSARGDGSDSKPLPDLLHRRG</sequence>
<accession>A0ABD0ALY8</accession>
<evidence type="ECO:0000313" key="2">
    <source>
        <dbReference type="EMBL" id="GIC72002.1"/>
    </source>
</evidence>
<dbReference type="EMBL" id="BOLH01000008">
    <property type="protein sequence ID" value="GIC72002.1"/>
    <property type="molecule type" value="Genomic_DNA"/>
</dbReference>
<gene>
    <name evidence="2" type="ORF">LF01B1_10170</name>
</gene>
<dbReference type="Proteomes" id="UP000653631">
    <property type="component" value="Unassembled WGS sequence"/>
</dbReference>
<feature type="region of interest" description="Disordered" evidence="1">
    <location>
        <begin position="95"/>
        <end position="118"/>
    </location>
</feature>
<comment type="caution">
    <text evidence="2">The sequence shown here is derived from an EMBL/GenBank/DDBJ whole genome shotgun (WGS) entry which is preliminary data.</text>
</comment>
<organism evidence="2 3">
    <name type="scientific">Limosilactobacillus fermentum</name>
    <name type="common">Lactobacillus fermentum</name>
    <dbReference type="NCBI Taxonomy" id="1613"/>
    <lineage>
        <taxon>Bacteria</taxon>
        <taxon>Bacillati</taxon>
        <taxon>Bacillota</taxon>
        <taxon>Bacilli</taxon>
        <taxon>Lactobacillales</taxon>
        <taxon>Lactobacillaceae</taxon>
        <taxon>Limosilactobacillus</taxon>
    </lineage>
</organism>